<feature type="binding site" evidence="15">
    <location>
        <position position="111"/>
    </location>
    <ligand>
        <name>NAD(+)</name>
        <dbReference type="ChEBI" id="CHEBI:57540"/>
    </ligand>
</feature>
<evidence type="ECO:0000256" key="3">
    <source>
        <dbReference type="ARBA" id="ARBA00013308"/>
    </source>
</evidence>
<dbReference type="Gene3D" id="1.10.287.610">
    <property type="entry name" value="Helix hairpin bin"/>
    <property type="match status" value="1"/>
</dbReference>
<dbReference type="GO" id="GO:0003911">
    <property type="term" value="F:DNA ligase (NAD+) activity"/>
    <property type="evidence" value="ECO:0007669"/>
    <property type="project" value="UniProtKB-UniRule"/>
</dbReference>
<keyword evidence="10 15" id="KW-0520">NAD</keyword>
<dbReference type="EC" id="6.5.1.2" evidence="2 15"/>
<evidence type="ECO:0000256" key="5">
    <source>
        <dbReference type="ARBA" id="ARBA00022705"/>
    </source>
</evidence>
<dbReference type="Gene3D" id="2.40.50.140">
    <property type="entry name" value="Nucleic acid-binding proteins"/>
    <property type="match status" value="1"/>
</dbReference>
<dbReference type="InterPro" id="IPR036420">
    <property type="entry name" value="BRCT_dom_sf"/>
</dbReference>
<evidence type="ECO:0000256" key="11">
    <source>
        <dbReference type="ARBA" id="ARBA00023204"/>
    </source>
</evidence>
<dbReference type="InterPro" id="IPR018239">
    <property type="entry name" value="DNA_ligase_AS"/>
</dbReference>
<dbReference type="RefSeq" id="WP_068715651.1">
    <property type="nucleotide sequence ID" value="NZ_LWDV01000007.1"/>
</dbReference>
<evidence type="ECO:0000256" key="10">
    <source>
        <dbReference type="ARBA" id="ARBA00023027"/>
    </source>
</evidence>
<dbReference type="EMBL" id="LWDV01000007">
    <property type="protein sequence ID" value="OCL27673.1"/>
    <property type="molecule type" value="Genomic_DNA"/>
</dbReference>
<comment type="cofactor">
    <cofactor evidence="15">
        <name>Mg(2+)</name>
        <dbReference type="ChEBI" id="CHEBI:18420"/>
    </cofactor>
    <cofactor evidence="15">
        <name>Mn(2+)</name>
        <dbReference type="ChEBI" id="CHEBI:29035"/>
    </cofactor>
</comment>
<dbReference type="InterPro" id="IPR010994">
    <property type="entry name" value="RuvA_2-like"/>
</dbReference>
<keyword evidence="12 15" id="KW-0464">Manganese</keyword>
<feature type="domain" description="BRCT" evidence="17">
    <location>
        <begin position="582"/>
        <end position="660"/>
    </location>
</feature>
<dbReference type="PANTHER" id="PTHR23389">
    <property type="entry name" value="CHROMOSOME TRANSMISSION FIDELITY FACTOR 18"/>
    <property type="match status" value="1"/>
</dbReference>
<dbReference type="InterPro" id="IPR013839">
    <property type="entry name" value="DNAligase_adenylation"/>
</dbReference>
<dbReference type="InterPro" id="IPR033136">
    <property type="entry name" value="DNA_ligase_CS"/>
</dbReference>
<comment type="caution">
    <text evidence="18">The sequence shown here is derived from an EMBL/GenBank/DDBJ whole genome shotgun (WGS) entry which is preliminary data.</text>
</comment>
<evidence type="ECO:0000256" key="1">
    <source>
        <dbReference type="ARBA" id="ARBA00004067"/>
    </source>
</evidence>
<dbReference type="InterPro" id="IPR001679">
    <property type="entry name" value="DNA_ligase"/>
</dbReference>
<evidence type="ECO:0000256" key="15">
    <source>
        <dbReference type="HAMAP-Rule" id="MF_01588"/>
    </source>
</evidence>
<evidence type="ECO:0000256" key="9">
    <source>
        <dbReference type="ARBA" id="ARBA00022842"/>
    </source>
</evidence>
<dbReference type="Pfam" id="PF03120">
    <property type="entry name" value="OB_DNA_ligase"/>
    <property type="match status" value="1"/>
</dbReference>
<organism evidence="18 19">
    <name type="scientific">Orenia metallireducens</name>
    <dbReference type="NCBI Taxonomy" id="1413210"/>
    <lineage>
        <taxon>Bacteria</taxon>
        <taxon>Bacillati</taxon>
        <taxon>Bacillota</taxon>
        <taxon>Clostridia</taxon>
        <taxon>Halanaerobiales</taxon>
        <taxon>Halobacteroidaceae</taxon>
        <taxon>Orenia</taxon>
    </lineage>
</organism>
<evidence type="ECO:0000256" key="6">
    <source>
        <dbReference type="ARBA" id="ARBA00022723"/>
    </source>
</evidence>
<feature type="binding site" evidence="15">
    <location>
        <position position="168"/>
    </location>
    <ligand>
        <name>NAD(+)</name>
        <dbReference type="ChEBI" id="CHEBI:57540"/>
    </ligand>
</feature>
<dbReference type="Proteomes" id="UP000093514">
    <property type="component" value="Unassembled WGS sequence"/>
</dbReference>
<evidence type="ECO:0000256" key="14">
    <source>
        <dbReference type="ARBA" id="ARBA00060881"/>
    </source>
</evidence>
<dbReference type="SUPFAM" id="SSF52113">
    <property type="entry name" value="BRCT domain"/>
    <property type="match status" value="1"/>
</dbReference>
<dbReference type="NCBIfam" id="TIGR00575">
    <property type="entry name" value="dnlj"/>
    <property type="match status" value="1"/>
</dbReference>
<reference evidence="18 19" key="2">
    <citation type="submission" date="2016-08" db="EMBL/GenBank/DDBJ databases">
        <title>Orenia metallireducens sp. nov. strain Z6, a Novel Metal-reducing Firmicute from the Deep Subsurface.</title>
        <authorList>
            <person name="Maxim B.I."/>
            <person name="Kenneth K."/>
            <person name="Flynn T.M."/>
            <person name="Oloughlin E.J."/>
            <person name="Locke R.A."/>
            <person name="Weber J.R."/>
            <person name="Egan S.M."/>
            <person name="Mackie R.I."/>
            <person name="Cann I.K."/>
        </authorList>
    </citation>
    <scope>NUCLEOTIDE SEQUENCE [LARGE SCALE GENOMIC DNA]</scope>
    <source>
        <strain evidence="18 19">Z6</strain>
    </source>
</reference>
<dbReference type="PROSITE" id="PS01056">
    <property type="entry name" value="DNA_LIGASE_N2"/>
    <property type="match status" value="1"/>
</dbReference>
<keyword evidence="7 15" id="KW-0227">DNA damage</keyword>
<comment type="caution">
    <text evidence="15">Lacks conserved residue(s) required for the propagation of feature annotation.</text>
</comment>
<dbReference type="Gene3D" id="3.30.470.30">
    <property type="entry name" value="DNA ligase/mRNA capping enzyme"/>
    <property type="match status" value="1"/>
</dbReference>
<evidence type="ECO:0000256" key="13">
    <source>
        <dbReference type="ARBA" id="ARBA00034005"/>
    </source>
</evidence>
<evidence type="ECO:0000256" key="16">
    <source>
        <dbReference type="RuleBase" id="RU000618"/>
    </source>
</evidence>
<comment type="catalytic activity">
    <reaction evidence="13 15 16">
        <text>NAD(+) + (deoxyribonucleotide)n-3'-hydroxyl + 5'-phospho-(deoxyribonucleotide)m = (deoxyribonucleotide)n+m + AMP + beta-nicotinamide D-nucleotide.</text>
        <dbReference type="EC" id="6.5.1.2"/>
    </reaction>
</comment>
<dbReference type="Gene3D" id="3.40.50.10190">
    <property type="entry name" value="BRCT domain"/>
    <property type="match status" value="1"/>
</dbReference>
<dbReference type="SUPFAM" id="SSF56091">
    <property type="entry name" value="DNA ligase/mRNA capping enzyme, catalytic domain"/>
    <property type="match status" value="1"/>
</dbReference>
<feature type="binding site" evidence="15">
    <location>
        <position position="134"/>
    </location>
    <ligand>
        <name>NAD(+)</name>
        <dbReference type="ChEBI" id="CHEBI:57540"/>
    </ligand>
</feature>
<dbReference type="FunFam" id="3.40.50.10190:FF:000054">
    <property type="entry name" value="DNA ligase"/>
    <property type="match status" value="1"/>
</dbReference>
<dbReference type="GO" id="GO:0003677">
    <property type="term" value="F:DNA binding"/>
    <property type="evidence" value="ECO:0007669"/>
    <property type="project" value="InterPro"/>
</dbReference>
<evidence type="ECO:0000256" key="8">
    <source>
        <dbReference type="ARBA" id="ARBA00022833"/>
    </source>
</evidence>
<dbReference type="OrthoDB" id="9759736at2"/>
<dbReference type="Pfam" id="PF12826">
    <property type="entry name" value="HHH_2"/>
    <property type="match status" value="1"/>
</dbReference>
<feature type="binding site" evidence="15">
    <location>
        <position position="425"/>
    </location>
    <ligand>
        <name>Zn(2+)</name>
        <dbReference type="ChEBI" id="CHEBI:29105"/>
    </ligand>
</feature>
<keyword evidence="9 15" id="KW-0460">Magnesium</keyword>
<dbReference type="Gene3D" id="6.20.10.30">
    <property type="match status" value="1"/>
</dbReference>
<dbReference type="FunFam" id="2.40.50.140:FF:000012">
    <property type="entry name" value="DNA ligase"/>
    <property type="match status" value="1"/>
</dbReference>
<accession>A0A1C0ABB5</accession>
<dbReference type="InterPro" id="IPR041663">
    <property type="entry name" value="DisA/LigA_HHH"/>
</dbReference>
<dbReference type="SMART" id="SM00292">
    <property type="entry name" value="BRCT"/>
    <property type="match status" value="1"/>
</dbReference>
<name>A0A1C0ABB5_9FIRM</name>
<dbReference type="PIRSF" id="PIRSF001604">
    <property type="entry name" value="LigA"/>
    <property type="match status" value="1"/>
</dbReference>
<keyword evidence="5 15" id="KW-0235">DNA replication</keyword>
<evidence type="ECO:0000259" key="17">
    <source>
        <dbReference type="PROSITE" id="PS50172"/>
    </source>
</evidence>
<evidence type="ECO:0000313" key="19">
    <source>
        <dbReference type="Proteomes" id="UP000093514"/>
    </source>
</evidence>
<keyword evidence="6 15" id="KW-0479">Metal-binding</keyword>
<feature type="binding site" evidence="15">
    <location>
        <begin position="81"/>
        <end position="82"/>
    </location>
    <ligand>
        <name>NAD(+)</name>
        <dbReference type="ChEBI" id="CHEBI:57540"/>
    </ligand>
</feature>
<dbReference type="PROSITE" id="PS50172">
    <property type="entry name" value="BRCT"/>
    <property type="match status" value="1"/>
</dbReference>
<dbReference type="NCBIfam" id="NF005932">
    <property type="entry name" value="PRK07956.1"/>
    <property type="match status" value="1"/>
</dbReference>
<dbReference type="AlphaFoldDB" id="A0A1C0ABB5"/>
<evidence type="ECO:0000256" key="7">
    <source>
        <dbReference type="ARBA" id="ARBA00022763"/>
    </source>
</evidence>
<sequence>MEDIKKKVEELRAEIHKHDYYYFVLDKPKISDIEYDKLMQELSKLEEEHPELITSDSPTQRVGGEPIDEFRKVEHQVPLLSLDKVFSEEELKEFEQRIRKDLEEEIQYVAELKIDGLSASLIYENGSLAQGATRGNGVIGEDVTHNIKTIKSIPLKLDREIDLEVRGEVYFPKDKFIQLNQRRKEAEQEEFANPRNAAAGTLRQLDPQVAANRPLDIFIYDSAYLEGEEFKLHSERLNYLKELNFKVNPEWRICANIDEVIEYCQYWTQKRDELNYEIDGIVIKVDNLALRKQLGSTAKHPRWAIAYKFPAQQKETTIKDIEITVGRTGSLNPTAILEPIYLDGSVVSRATLHNQDYINEKDIRIGDKAIIEKGGDIIPKVVKVLPEKRTGQEEKFIIPKECPVCGAEAVRLEGEAVISCTGGACPAQLKEEIIHFVQRNAMNIEGVGPSLIEQLLDNELIGDVGDLYYLQKEDLMNLERMGEKSSQNVIDALEKSKDNSLAQLLFGLGIRHVGSRVGQVLAQNYQDINAIAEASEEQLSAINEIGPKIARSIVTYFDQEQNLKIIDKLRAAGVNLESQTSNVKKVLEGKKIVVTGTLQDFTRKEAKEAITNLGGRVTSSVSKNTDYVVVGDNPGSKYDKAQELGVTILNEIEFKELISG</sequence>
<dbReference type="SUPFAM" id="SSF50249">
    <property type="entry name" value="Nucleic acid-binding proteins"/>
    <property type="match status" value="1"/>
</dbReference>
<dbReference type="PANTHER" id="PTHR23389:SF9">
    <property type="entry name" value="DNA LIGASE"/>
    <property type="match status" value="1"/>
</dbReference>
<comment type="similarity">
    <text evidence="14 15">Belongs to the NAD-dependent DNA ligase family. LigA subfamily.</text>
</comment>
<dbReference type="Pfam" id="PF03119">
    <property type="entry name" value="DNA_ligase_ZBD"/>
    <property type="match status" value="1"/>
</dbReference>
<dbReference type="FunFam" id="3.30.470.30:FF:000001">
    <property type="entry name" value="DNA ligase"/>
    <property type="match status" value="1"/>
</dbReference>
<keyword evidence="11 15" id="KW-0234">DNA repair</keyword>
<evidence type="ECO:0000256" key="12">
    <source>
        <dbReference type="ARBA" id="ARBA00023211"/>
    </source>
</evidence>
<evidence type="ECO:0000256" key="4">
    <source>
        <dbReference type="ARBA" id="ARBA00022598"/>
    </source>
</evidence>
<dbReference type="Pfam" id="PF14520">
    <property type="entry name" value="HHH_5"/>
    <property type="match status" value="1"/>
</dbReference>
<comment type="function">
    <text evidence="1 15">DNA ligase that catalyzes the formation of phosphodiester linkages between 5'-phosphoryl and 3'-hydroxyl groups in double-stranded DNA using NAD as a coenzyme and as the energy source for the reaction. It is essential for DNA replication and repair of damaged DNA.</text>
</comment>
<feature type="binding site" evidence="15">
    <location>
        <begin position="32"/>
        <end position="36"/>
    </location>
    <ligand>
        <name>NAD(+)</name>
        <dbReference type="ChEBI" id="CHEBI:57540"/>
    </ligand>
</feature>
<dbReference type="GO" id="GO:0006281">
    <property type="term" value="P:DNA repair"/>
    <property type="evidence" value="ECO:0007669"/>
    <property type="project" value="UniProtKB-KW"/>
</dbReference>
<dbReference type="InterPro" id="IPR004150">
    <property type="entry name" value="NAD_DNA_ligase_OB"/>
</dbReference>
<dbReference type="CDD" id="cd00114">
    <property type="entry name" value="LIGANc"/>
    <property type="match status" value="1"/>
</dbReference>
<keyword evidence="19" id="KW-1185">Reference proteome</keyword>
<dbReference type="SMART" id="SM00532">
    <property type="entry name" value="LIGANc"/>
    <property type="match status" value="1"/>
</dbReference>
<feature type="binding site" evidence="15">
    <location>
        <position position="284"/>
    </location>
    <ligand>
        <name>NAD(+)</name>
        <dbReference type="ChEBI" id="CHEBI:57540"/>
    </ligand>
</feature>
<keyword evidence="4 15" id="KW-0436">Ligase</keyword>
<dbReference type="Pfam" id="PF00533">
    <property type="entry name" value="BRCT"/>
    <property type="match status" value="1"/>
</dbReference>
<feature type="binding site" evidence="15">
    <location>
        <position position="405"/>
    </location>
    <ligand>
        <name>Zn(2+)</name>
        <dbReference type="ChEBI" id="CHEBI:29105"/>
    </ligand>
</feature>
<dbReference type="GO" id="GO:0006260">
    <property type="term" value="P:DNA replication"/>
    <property type="evidence" value="ECO:0007669"/>
    <property type="project" value="UniProtKB-KW"/>
</dbReference>
<reference evidence="19" key="1">
    <citation type="submission" date="2016-07" db="EMBL/GenBank/DDBJ databases">
        <authorList>
            <person name="Florea S."/>
            <person name="Webb J.S."/>
            <person name="Jaromczyk J."/>
            <person name="Schardl C.L."/>
        </authorList>
    </citation>
    <scope>NUCLEOTIDE SEQUENCE [LARGE SCALE GENOMIC DNA]</scope>
    <source>
        <strain evidence="19">Z6</strain>
    </source>
</reference>
<dbReference type="InterPro" id="IPR001357">
    <property type="entry name" value="BRCT_dom"/>
</dbReference>
<dbReference type="Pfam" id="PF01653">
    <property type="entry name" value="DNA_ligase_aden"/>
    <property type="match status" value="1"/>
</dbReference>
<dbReference type="SMART" id="SM00278">
    <property type="entry name" value="HhH1"/>
    <property type="match status" value="3"/>
</dbReference>
<dbReference type="InterPro" id="IPR004149">
    <property type="entry name" value="Znf_DNAligase_C4"/>
</dbReference>
<dbReference type="GO" id="GO:0005829">
    <property type="term" value="C:cytosol"/>
    <property type="evidence" value="ECO:0007669"/>
    <property type="project" value="TreeGrafter"/>
</dbReference>
<proteinExistence type="inferred from homology"/>
<gene>
    <name evidence="15" type="primary">ligA</name>
    <name evidence="18" type="ORF">U472_03735</name>
</gene>
<feature type="binding site" evidence="15">
    <location>
        <position position="402"/>
    </location>
    <ligand>
        <name>Zn(2+)</name>
        <dbReference type="ChEBI" id="CHEBI:29105"/>
    </ligand>
</feature>
<dbReference type="FunFam" id="1.10.150.20:FF:000007">
    <property type="entry name" value="DNA ligase"/>
    <property type="match status" value="1"/>
</dbReference>
<dbReference type="HAMAP" id="MF_01588">
    <property type="entry name" value="DNA_ligase_A"/>
    <property type="match status" value="1"/>
</dbReference>
<feature type="binding site" evidence="15">
    <location>
        <position position="308"/>
    </location>
    <ligand>
        <name>NAD(+)</name>
        <dbReference type="ChEBI" id="CHEBI:57540"/>
    </ligand>
</feature>
<dbReference type="FunFam" id="1.10.150.20:FF:000006">
    <property type="entry name" value="DNA ligase"/>
    <property type="match status" value="1"/>
</dbReference>
<feature type="active site" description="N6-AMP-lysine intermediate" evidence="15">
    <location>
        <position position="113"/>
    </location>
</feature>
<dbReference type="InterPro" id="IPR003583">
    <property type="entry name" value="Hlx-hairpin-Hlx_DNA-bd_motif"/>
</dbReference>
<dbReference type="InterPro" id="IPR013840">
    <property type="entry name" value="DNAligase_N"/>
</dbReference>
<evidence type="ECO:0000256" key="2">
    <source>
        <dbReference type="ARBA" id="ARBA00012722"/>
    </source>
</evidence>
<dbReference type="FunFam" id="1.10.287.610:FF:000002">
    <property type="entry name" value="DNA ligase"/>
    <property type="match status" value="1"/>
</dbReference>
<dbReference type="Gene3D" id="1.10.150.20">
    <property type="entry name" value="5' to 3' exonuclease, C-terminal subdomain"/>
    <property type="match status" value="2"/>
</dbReference>
<keyword evidence="8 15" id="KW-0862">Zinc</keyword>
<dbReference type="GO" id="GO:0046872">
    <property type="term" value="F:metal ion binding"/>
    <property type="evidence" value="ECO:0007669"/>
    <property type="project" value="UniProtKB-KW"/>
</dbReference>
<dbReference type="CDD" id="cd17748">
    <property type="entry name" value="BRCT_DNA_ligase_like"/>
    <property type="match status" value="1"/>
</dbReference>
<dbReference type="SUPFAM" id="SSF47781">
    <property type="entry name" value="RuvA domain 2-like"/>
    <property type="match status" value="1"/>
</dbReference>
<protein>
    <recommendedName>
        <fullName evidence="3 15">DNA ligase</fullName>
        <ecNumber evidence="2 15">6.5.1.2</ecNumber>
    </recommendedName>
    <alternativeName>
        <fullName evidence="15">Polydeoxyribonucleotide synthase [NAD(+)]</fullName>
    </alternativeName>
</protein>
<dbReference type="InterPro" id="IPR012340">
    <property type="entry name" value="NA-bd_OB-fold"/>
</dbReference>
<dbReference type="PROSITE" id="PS01055">
    <property type="entry name" value="DNA_LIGASE_N1"/>
    <property type="match status" value="1"/>
</dbReference>
<evidence type="ECO:0000313" key="18">
    <source>
        <dbReference type="EMBL" id="OCL27673.1"/>
    </source>
</evidence>